<feature type="compositionally biased region" description="Basic and acidic residues" evidence="3">
    <location>
        <begin position="14"/>
        <end position="23"/>
    </location>
</feature>
<dbReference type="PANTHER" id="PTHR46394">
    <property type="entry name" value="ANNEXIN"/>
    <property type="match status" value="1"/>
</dbReference>
<comment type="caution">
    <text evidence="5">The sequence shown here is derived from an EMBL/GenBank/DDBJ whole genome shotgun (WGS) entry which is preliminary data.</text>
</comment>
<evidence type="ECO:0000259" key="4">
    <source>
        <dbReference type="PROSITE" id="PS51635"/>
    </source>
</evidence>
<gene>
    <name evidence="5" type="ORF">Aru02nite_35230</name>
</gene>
<keyword evidence="6" id="KW-1185">Reference proteome</keyword>
<name>A0A8J3NAR3_9ACTN</name>
<organism evidence="5 6">
    <name type="scientific">Actinocatenispora rupis</name>
    <dbReference type="NCBI Taxonomy" id="519421"/>
    <lineage>
        <taxon>Bacteria</taxon>
        <taxon>Bacillati</taxon>
        <taxon>Actinomycetota</taxon>
        <taxon>Actinomycetes</taxon>
        <taxon>Micromonosporales</taxon>
        <taxon>Micromonosporaceae</taxon>
        <taxon>Actinocatenispora</taxon>
    </lineage>
</organism>
<sequence>MTVEPPTPPAPTQRRGDDPASTAEHRADLVLEGGGVKGIGLLGAIVGLAERGYTFPRIAGTSAGAIAGSLTAASLRAGRPLEDLVELMESLDYRRFADATLLDRFGPVGKGVELLLHDGIYKGDYALAWIRDQLAELGVHTWGDLRIDDDPDTGLPPDRRYRLVVTASDLSRGQLVRLPWDYHQYGLDADSQPVAPAVRASMSVPFFFRPVTLRAGQGLGECTLVDGGLLSNFPIEIFDRSDEKPPRWPTYGVKLSARRDARQVSHKVDGPVDLALAALHTLMDAHDAYHLDDEHVTARTVFVDTDKVSGLDFGIDRETQQTLYATGRRAAETFLGRLPAAQPSGS</sequence>
<dbReference type="GO" id="GO:0016042">
    <property type="term" value="P:lipid catabolic process"/>
    <property type="evidence" value="ECO:0007669"/>
    <property type="project" value="UniProtKB-UniRule"/>
</dbReference>
<dbReference type="Proteomes" id="UP000612808">
    <property type="component" value="Unassembled WGS sequence"/>
</dbReference>
<reference evidence="5" key="1">
    <citation type="submission" date="2021-01" db="EMBL/GenBank/DDBJ databases">
        <title>Whole genome shotgun sequence of Actinocatenispora rupis NBRC 107355.</title>
        <authorList>
            <person name="Komaki H."/>
            <person name="Tamura T."/>
        </authorList>
    </citation>
    <scope>NUCLEOTIDE SEQUENCE</scope>
    <source>
        <strain evidence="5">NBRC 107355</strain>
    </source>
</reference>
<feature type="active site" description="Nucleophile" evidence="2">
    <location>
        <position position="62"/>
    </location>
</feature>
<feature type="compositionally biased region" description="Pro residues" evidence="3">
    <location>
        <begin position="1"/>
        <end position="11"/>
    </location>
</feature>
<feature type="domain" description="PNPLA" evidence="4">
    <location>
        <begin position="29"/>
        <end position="239"/>
    </location>
</feature>
<dbReference type="GO" id="GO:0016787">
    <property type="term" value="F:hydrolase activity"/>
    <property type="evidence" value="ECO:0007669"/>
    <property type="project" value="UniProtKB-UniRule"/>
</dbReference>
<evidence type="ECO:0000256" key="2">
    <source>
        <dbReference type="PROSITE-ProRule" id="PRU01161"/>
    </source>
</evidence>
<dbReference type="RefSeq" id="WP_203658725.1">
    <property type="nucleotide sequence ID" value="NZ_BAAAZM010000013.1"/>
</dbReference>
<dbReference type="InterPro" id="IPR002641">
    <property type="entry name" value="PNPLA_dom"/>
</dbReference>
<keyword evidence="2" id="KW-0442">Lipid degradation</keyword>
<dbReference type="AlphaFoldDB" id="A0A8J3NAR3"/>
<dbReference type="PROSITE" id="PS51635">
    <property type="entry name" value="PNPLA"/>
    <property type="match status" value="1"/>
</dbReference>
<feature type="short sequence motif" description="GXGXXG" evidence="2">
    <location>
        <begin position="33"/>
        <end position="38"/>
    </location>
</feature>
<dbReference type="Pfam" id="PF01734">
    <property type="entry name" value="Patatin"/>
    <property type="match status" value="1"/>
</dbReference>
<dbReference type="CDD" id="cd07207">
    <property type="entry name" value="Pat_ExoU_VipD_like"/>
    <property type="match status" value="1"/>
</dbReference>
<feature type="active site" description="Proton acceptor" evidence="2">
    <location>
        <position position="226"/>
    </location>
</feature>
<protein>
    <submittedName>
        <fullName evidence="5">Membrane protein</fullName>
    </submittedName>
</protein>
<feature type="short sequence motif" description="DGA/G" evidence="2">
    <location>
        <begin position="226"/>
        <end position="228"/>
    </location>
</feature>
<evidence type="ECO:0000256" key="1">
    <source>
        <dbReference type="ARBA" id="ARBA00023098"/>
    </source>
</evidence>
<proteinExistence type="predicted"/>
<dbReference type="InterPro" id="IPR052580">
    <property type="entry name" value="Lipid_Hydrolase"/>
</dbReference>
<dbReference type="Gene3D" id="3.40.1090.10">
    <property type="entry name" value="Cytosolic phospholipase A2 catalytic domain"/>
    <property type="match status" value="2"/>
</dbReference>
<dbReference type="PANTHER" id="PTHR46394:SF1">
    <property type="entry name" value="PNPLA DOMAIN-CONTAINING PROTEIN"/>
    <property type="match status" value="1"/>
</dbReference>
<dbReference type="SUPFAM" id="SSF52151">
    <property type="entry name" value="FabD/lysophospholipase-like"/>
    <property type="match status" value="1"/>
</dbReference>
<dbReference type="EMBL" id="BOMB01000019">
    <property type="protein sequence ID" value="GID12634.1"/>
    <property type="molecule type" value="Genomic_DNA"/>
</dbReference>
<feature type="short sequence motif" description="GXSXG" evidence="2">
    <location>
        <begin position="60"/>
        <end position="64"/>
    </location>
</feature>
<dbReference type="InterPro" id="IPR016035">
    <property type="entry name" value="Acyl_Trfase/lysoPLipase"/>
</dbReference>
<evidence type="ECO:0000313" key="5">
    <source>
        <dbReference type="EMBL" id="GID12634.1"/>
    </source>
</evidence>
<keyword evidence="1 2" id="KW-0443">Lipid metabolism</keyword>
<feature type="region of interest" description="Disordered" evidence="3">
    <location>
        <begin position="1"/>
        <end position="23"/>
    </location>
</feature>
<accession>A0A8J3NAR3</accession>
<evidence type="ECO:0000313" key="6">
    <source>
        <dbReference type="Proteomes" id="UP000612808"/>
    </source>
</evidence>
<keyword evidence="2" id="KW-0378">Hydrolase</keyword>
<evidence type="ECO:0000256" key="3">
    <source>
        <dbReference type="SAM" id="MobiDB-lite"/>
    </source>
</evidence>